<dbReference type="GO" id="GO:0003952">
    <property type="term" value="F:NAD+ synthase (glutamine-hydrolyzing) activity"/>
    <property type="evidence" value="ECO:0007669"/>
    <property type="project" value="UniProtKB-UniRule"/>
</dbReference>
<dbReference type="InterPro" id="IPR014729">
    <property type="entry name" value="Rossmann-like_a/b/a_fold"/>
</dbReference>
<dbReference type="FunFam" id="3.60.110.10:FF:000003">
    <property type="entry name" value="Glutamine-dependent NAD(+) synthetase"/>
    <property type="match status" value="1"/>
</dbReference>
<dbReference type="AlphaFoldDB" id="A0A420HW23"/>
<sequence length="730" mass="82484">MAPYITLATCSLNQWALDFEGNAERIIESIRLAKKAGASLRVGPELEITGYSCQDHFLEGDTYLHSWEMLAKIIDHDDCQDILIDLGAPVRHRNIRYNCRIIVYNRKILYIKPKLWLADDGNYREGRWFTPWSKTKHVEEYYLERSVREITGQTTVPIGDAVLSTFDTCIGAETCEELFTPDNPGIHMGLNGVEIFTNSSGSHHELRKLKQRINLILHCTRAGGIYLYSNQKGCDGDGRLYFDGTPGIFINGRAVAMGKQFSLDEVEVVTATLDLEEVRSFRTSISRSLQGSREQSYPRIEAEMSLSNKSMNEMAPRKKLSPDIEIKYHTPEEEIALSAGIFLWDYLRRCGGGASKGIAGYFLPLSGGLDSCSTALIIFSMCRIVMEAVKDQNKQVIKDLLRIAGEPEDSKWLPNDAREICGRIFHTCYIGTTNSSHETRQRAKDLAHAIGSYHLDFDMDSVVSSVTSLFTLVTSLTPKFTVHGGTPAENNALQNIQARLRMVLAYLFAQLLPLVRQRRDGGCLLVLGSGNLSEQLRGYYTKYDNSSADINPIGGIDKADLNLFVKWAQTHFELPILAQFISATPTAELEPTTENYVQTDEDQMGLTYAELGLMGRLRKITKCGPWAMYEKLLHIWCNNENTGSDDSLSLHMTPMAIYEKTRRFFYYYAINRHKQVTLTPALHSENYGCDDNRFDLRPILYPTFSWPFKKMENHAKSLMEGAGEECKVNK</sequence>
<dbReference type="GO" id="GO:0009435">
    <property type="term" value="P:NAD+ biosynthetic process"/>
    <property type="evidence" value="ECO:0007669"/>
    <property type="project" value="UniProtKB-UniRule"/>
</dbReference>
<dbReference type="NCBIfam" id="TIGR00552">
    <property type="entry name" value="nadE"/>
    <property type="match status" value="1"/>
</dbReference>
<comment type="catalytic activity">
    <reaction evidence="7 8">
        <text>deamido-NAD(+) + L-glutamine + ATP + H2O = L-glutamate + AMP + diphosphate + NAD(+) + H(+)</text>
        <dbReference type="Rhea" id="RHEA:24384"/>
        <dbReference type="ChEBI" id="CHEBI:15377"/>
        <dbReference type="ChEBI" id="CHEBI:15378"/>
        <dbReference type="ChEBI" id="CHEBI:29985"/>
        <dbReference type="ChEBI" id="CHEBI:30616"/>
        <dbReference type="ChEBI" id="CHEBI:33019"/>
        <dbReference type="ChEBI" id="CHEBI:57540"/>
        <dbReference type="ChEBI" id="CHEBI:58359"/>
        <dbReference type="ChEBI" id="CHEBI:58437"/>
        <dbReference type="ChEBI" id="CHEBI:456215"/>
        <dbReference type="EC" id="6.3.5.1"/>
    </reaction>
</comment>
<dbReference type="EMBL" id="MCFK01004059">
    <property type="protein sequence ID" value="RKF61600.1"/>
    <property type="molecule type" value="Genomic_DNA"/>
</dbReference>
<evidence type="ECO:0000256" key="5">
    <source>
        <dbReference type="ARBA" id="ARBA00022840"/>
    </source>
</evidence>
<dbReference type="EC" id="6.3.5.1" evidence="8"/>
<dbReference type="Pfam" id="PF00795">
    <property type="entry name" value="CN_hydrolase"/>
    <property type="match status" value="1"/>
</dbReference>
<dbReference type="OrthoDB" id="2020662at2759"/>
<dbReference type="Gene3D" id="3.40.50.620">
    <property type="entry name" value="HUPs"/>
    <property type="match status" value="1"/>
</dbReference>
<dbReference type="UniPathway" id="UPA00253">
    <property type="reaction ID" value="UER00334"/>
</dbReference>
<dbReference type="PANTHER" id="PTHR23090">
    <property type="entry name" value="NH 3 /GLUTAMINE-DEPENDENT NAD + SYNTHETASE"/>
    <property type="match status" value="1"/>
</dbReference>
<dbReference type="Pfam" id="PF02540">
    <property type="entry name" value="NAD_synthase"/>
    <property type="match status" value="1"/>
</dbReference>
<evidence type="ECO:0000256" key="6">
    <source>
        <dbReference type="ARBA" id="ARBA00023027"/>
    </source>
</evidence>
<keyword evidence="6 8" id="KW-0520">NAD</keyword>
<dbReference type="HAMAP" id="MF_02090">
    <property type="entry name" value="NadE_glutamine_dep"/>
    <property type="match status" value="1"/>
</dbReference>
<dbReference type="PANTHER" id="PTHR23090:SF9">
    <property type="entry name" value="GLUTAMINE-DEPENDENT NAD(+) SYNTHETASE"/>
    <property type="match status" value="1"/>
</dbReference>
<evidence type="ECO:0000256" key="3">
    <source>
        <dbReference type="ARBA" id="ARBA00022598"/>
    </source>
</evidence>
<dbReference type="GO" id="GO:0005524">
    <property type="term" value="F:ATP binding"/>
    <property type="evidence" value="ECO:0007669"/>
    <property type="project" value="UniProtKB-UniRule"/>
</dbReference>
<dbReference type="InterPro" id="IPR022310">
    <property type="entry name" value="NAD/GMP_synthase"/>
</dbReference>
<dbReference type="FunFam" id="3.40.50.620:FF:000036">
    <property type="entry name" value="Glutamine-dependent NAD(+) synthetase"/>
    <property type="match status" value="1"/>
</dbReference>
<dbReference type="InterPro" id="IPR036526">
    <property type="entry name" value="C-N_Hydrolase_sf"/>
</dbReference>
<dbReference type="Gene3D" id="3.60.110.10">
    <property type="entry name" value="Carbon-nitrogen hydrolase"/>
    <property type="match status" value="1"/>
</dbReference>
<dbReference type="PIRSF" id="PIRSF006630">
    <property type="entry name" value="NADS_GAT"/>
    <property type="match status" value="1"/>
</dbReference>
<organism evidence="10 11">
    <name type="scientific">Erysiphe neolycopersici</name>
    <dbReference type="NCBI Taxonomy" id="212602"/>
    <lineage>
        <taxon>Eukaryota</taxon>
        <taxon>Fungi</taxon>
        <taxon>Dikarya</taxon>
        <taxon>Ascomycota</taxon>
        <taxon>Pezizomycotina</taxon>
        <taxon>Leotiomycetes</taxon>
        <taxon>Erysiphales</taxon>
        <taxon>Erysiphaceae</taxon>
        <taxon>Erysiphe</taxon>
    </lineage>
</organism>
<dbReference type="InterPro" id="IPR003694">
    <property type="entry name" value="NAD_synthase"/>
</dbReference>
<evidence type="ECO:0000256" key="7">
    <source>
        <dbReference type="ARBA" id="ARBA00052340"/>
    </source>
</evidence>
<dbReference type="SUPFAM" id="SSF52402">
    <property type="entry name" value="Adenine nucleotide alpha hydrolases-like"/>
    <property type="match status" value="1"/>
</dbReference>
<dbReference type="PROSITE" id="PS50263">
    <property type="entry name" value="CN_HYDROLASE"/>
    <property type="match status" value="1"/>
</dbReference>
<dbReference type="STRING" id="212602.A0A420HW23"/>
<keyword evidence="11" id="KW-1185">Reference proteome</keyword>
<name>A0A420HW23_9PEZI</name>
<comment type="pathway">
    <text evidence="1 8">Cofactor biosynthesis; NAD(+) biosynthesis; NAD(+) from deamido-NAD(+) (L-Gln route): step 1/1.</text>
</comment>
<evidence type="ECO:0000313" key="10">
    <source>
        <dbReference type="EMBL" id="RKF61600.1"/>
    </source>
</evidence>
<feature type="domain" description="CN hydrolase" evidence="9">
    <location>
        <begin position="5"/>
        <end position="275"/>
    </location>
</feature>
<proteinExistence type="inferred from homology"/>
<gene>
    <name evidence="10" type="ORF">OnM2_040020</name>
</gene>
<dbReference type="CDD" id="cd07570">
    <property type="entry name" value="GAT_Gln-NAD-synth"/>
    <property type="match status" value="1"/>
</dbReference>
<dbReference type="InterPro" id="IPR014445">
    <property type="entry name" value="Gln-dep_NAD_synthase"/>
</dbReference>
<evidence type="ECO:0000256" key="2">
    <source>
        <dbReference type="ARBA" id="ARBA00007145"/>
    </source>
</evidence>
<evidence type="ECO:0000313" key="11">
    <source>
        <dbReference type="Proteomes" id="UP000286134"/>
    </source>
</evidence>
<reference evidence="10 11" key="1">
    <citation type="journal article" date="2018" name="BMC Genomics">
        <title>Comparative genome analyses reveal sequence features reflecting distinct modes of host-adaptation between dicot and monocot powdery mildew.</title>
        <authorList>
            <person name="Wu Y."/>
            <person name="Ma X."/>
            <person name="Pan Z."/>
            <person name="Kale S.D."/>
            <person name="Song Y."/>
            <person name="King H."/>
            <person name="Zhang Q."/>
            <person name="Presley C."/>
            <person name="Deng X."/>
            <person name="Wei C.I."/>
            <person name="Xiao S."/>
        </authorList>
    </citation>
    <scope>NUCLEOTIDE SEQUENCE [LARGE SCALE GENOMIC DNA]</scope>
    <source>
        <strain evidence="10">UMSG2</strain>
    </source>
</reference>
<comment type="similarity">
    <text evidence="2 8">In the C-terminal section; belongs to the NAD synthetase family.</text>
</comment>
<evidence type="ECO:0000256" key="1">
    <source>
        <dbReference type="ARBA" id="ARBA00005188"/>
    </source>
</evidence>
<accession>A0A420HW23</accession>
<dbReference type="Proteomes" id="UP000286134">
    <property type="component" value="Unassembled WGS sequence"/>
</dbReference>
<dbReference type="GO" id="GO:0004359">
    <property type="term" value="F:glutaminase activity"/>
    <property type="evidence" value="ECO:0007669"/>
    <property type="project" value="InterPro"/>
</dbReference>
<dbReference type="CDD" id="cd00553">
    <property type="entry name" value="NAD_synthase"/>
    <property type="match status" value="1"/>
</dbReference>
<evidence type="ECO:0000256" key="4">
    <source>
        <dbReference type="ARBA" id="ARBA00022741"/>
    </source>
</evidence>
<evidence type="ECO:0000256" key="8">
    <source>
        <dbReference type="PIRNR" id="PIRNR006630"/>
    </source>
</evidence>
<evidence type="ECO:0000259" key="9">
    <source>
        <dbReference type="PROSITE" id="PS50263"/>
    </source>
</evidence>
<comment type="caution">
    <text evidence="10">The sequence shown here is derived from an EMBL/GenBank/DDBJ whole genome shotgun (WGS) entry which is preliminary data.</text>
</comment>
<protein>
    <recommendedName>
        <fullName evidence="8">Glutamine-dependent NAD(+) synthetase</fullName>
        <ecNumber evidence="8">6.3.5.1</ecNumber>
    </recommendedName>
    <alternativeName>
        <fullName evidence="8">NAD(+) synthase [glutamine-hydrolyzing]</fullName>
    </alternativeName>
</protein>
<dbReference type="InterPro" id="IPR003010">
    <property type="entry name" value="C-N_Hydrolase"/>
</dbReference>
<dbReference type="SUPFAM" id="SSF56317">
    <property type="entry name" value="Carbon-nitrogen hydrolase"/>
    <property type="match status" value="1"/>
</dbReference>
<keyword evidence="4 8" id="KW-0547">Nucleotide-binding</keyword>
<keyword evidence="5 8" id="KW-0067">ATP-binding</keyword>
<dbReference type="GO" id="GO:0005737">
    <property type="term" value="C:cytoplasm"/>
    <property type="evidence" value="ECO:0007669"/>
    <property type="project" value="InterPro"/>
</dbReference>
<keyword evidence="3 8" id="KW-0436">Ligase</keyword>